<dbReference type="Gene3D" id="2.30.30.700">
    <property type="entry name" value="SLA1 homology domain 1"/>
    <property type="match status" value="1"/>
</dbReference>
<gene>
    <name evidence="4" type="ORF">V7x_42110</name>
</gene>
<dbReference type="EMBL" id="SJPZ01000002">
    <property type="protein sequence ID" value="TWU62476.1"/>
    <property type="molecule type" value="Genomic_DNA"/>
</dbReference>
<proteinExistence type="predicted"/>
<evidence type="ECO:0000313" key="4">
    <source>
        <dbReference type="EMBL" id="TWU62476.1"/>
    </source>
</evidence>
<keyword evidence="2" id="KW-0732">Signal</keyword>
<dbReference type="AlphaFoldDB" id="A0A5C6FPR4"/>
<protein>
    <recommendedName>
        <fullName evidence="3">SLA1 homology domain-containing protein</fullName>
    </recommendedName>
</protein>
<dbReference type="GO" id="GO:0043130">
    <property type="term" value="F:ubiquitin binding"/>
    <property type="evidence" value="ECO:0007669"/>
    <property type="project" value="InterPro"/>
</dbReference>
<feature type="domain" description="SLA1 homology" evidence="3">
    <location>
        <begin position="30"/>
        <end position="89"/>
    </location>
</feature>
<evidence type="ECO:0000256" key="2">
    <source>
        <dbReference type="SAM" id="SignalP"/>
    </source>
</evidence>
<name>A0A5C6FPR4_9PLAN</name>
<comment type="caution">
    <text evidence="4">The sequence shown here is derived from an EMBL/GenBank/DDBJ whole genome shotgun (WGS) entry which is preliminary data.</text>
</comment>
<dbReference type="GO" id="GO:0042802">
    <property type="term" value="F:identical protein binding"/>
    <property type="evidence" value="ECO:0007669"/>
    <property type="project" value="InterPro"/>
</dbReference>
<feature type="region of interest" description="Disordered" evidence="1">
    <location>
        <begin position="87"/>
        <end position="106"/>
    </location>
</feature>
<sequence length="437" mass="46889" precursor="true">MSFSRGPTVGYCVCPILICLLSLCHSAVEADESHVWRDSTGKFSVTATLVSSDGESVQLRTDAGKEIRVPIERLSAADQRYLKNIAGKSANSESSSDGSGKTSADDPAAIEQQILRTLHGKAVAVSADDTLADFFSRLPCPVYVDVLALNRSGVTERQKIGTVPKGATVAEQLYAILKPLEMTWQARRTMLVIGSGKSRDGLLQTAVYFTGSNDSASVVKRFSDLEPSSWESLGGPGSISILGPRAIVRQSGHVQHMIQTRLPVRLIPTRYLHPLDQQMIDVVGPIVSLTQFADSLGQQIGRSPRVDVDALSAIGLSADVKIRTGVDRCSAKDALDVFLASVGCTWLQQNDTLTITTQEAAEKSRQDSQFSLQAFGAGTNVRSLLQVIHTTVAPEQWEALGGKCQISPVGSRGLSVSANQPVMRELMQLSATLRGPQ</sequence>
<dbReference type="Pfam" id="PF03983">
    <property type="entry name" value="SHD1"/>
    <property type="match status" value="1"/>
</dbReference>
<evidence type="ECO:0000259" key="3">
    <source>
        <dbReference type="Pfam" id="PF03983"/>
    </source>
</evidence>
<accession>A0A5C6FPR4</accession>
<dbReference type="InterPro" id="IPR007131">
    <property type="entry name" value="SHD1"/>
</dbReference>
<evidence type="ECO:0000313" key="5">
    <source>
        <dbReference type="Proteomes" id="UP000316476"/>
    </source>
</evidence>
<evidence type="ECO:0000256" key="1">
    <source>
        <dbReference type="SAM" id="MobiDB-lite"/>
    </source>
</evidence>
<dbReference type="Proteomes" id="UP000316476">
    <property type="component" value="Unassembled WGS sequence"/>
</dbReference>
<feature type="signal peptide" evidence="2">
    <location>
        <begin position="1"/>
        <end position="30"/>
    </location>
</feature>
<dbReference type="GO" id="GO:0008092">
    <property type="term" value="F:cytoskeletal protein binding"/>
    <property type="evidence" value="ECO:0007669"/>
    <property type="project" value="InterPro"/>
</dbReference>
<organism evidence="4 5">
    <name type="scientific">Crateriforma conspicua</name>
    <dbReference type="NCBI Taxonomy" id="2527996"/>
    <lineage>
        <taxon>Bacteria</taxon>
        <taxon>Pseudomonadati</taxon>
        <taxon>Planctomycetota</taxon>
        <taxon>Planctomycetia</taxon>
        <taxon>Planctomycetales</taxon>
        <taxon>Planctomycetaceae</taxon>
        <taxon>Crateriforma</taxon>
    </lineage>
</organism>
<reference evidence="4 5" key="1">
    <citation type="submission" date="2019-02" db="EMBL/GenBank/DDBJ databases">
        <title>Deep-cultivation of Planctomycetes and their phenomic and genomic characterization uncovers novel biology.</title>
        <authorList>
            <person name="Wiegand S."/>
            <person name="Jogler M."/>
            <person name="Boedeker C."/>
            <person name="Pinto D."/>
            <person name="Vollmers J."/>
            <person name="Rivas-Marin E."/>
            <person name="Kohn T."/>
            <person name="Peeters S.H."/>
            <person name="Heuer A."/>
            <person name="Rast P."/>
            <person name="Oberbeckmann S."/>
            <person name="Bunk B."/>
            <person name="Jeske O."/>
            <person name="Meyerdierks A."/>
            <person name="Storesund J.E."/>
            <person name="Kallscheuer N."/>
            <person name="Luecker S."/>
            <person name="Lage O.M."/>
            <person name="Pohl T."/>
            <person name="Merkel B.J."/>
            <person name="Hornburger P."/>
            <person name="Mueller R.-W."/>
            <person name="Bruemmer F."/>
            <person name="Labrenz M."/>
            <person name="Spormann A.M."/>
            <person name="Op Den Camp H."/>
            <person name="Overmann J."/>
            <person name="Amann R."/>
            <person name="Jetten M.S.M."/>
            <person name="Mascher T."/>
            <person name="Medema M.H."/>
            <person name="Devos D.P."/>
            <person name="Kaster A.-K."/>
            <person name="Ovreas L."/>
            <person name="Rohde M."/>
            <person name="Galperin M.Y."/>
            <person name="Jogler C."/>
        </authorList>
    </citation>
    <scope>NUCLEOTIDE SEQUENCE [LARGE SCALE GENOMIC DNA]</scope>
    <source>
        <strain evidence="4 5">V7</strain>
    </source>
</reference>
<feature type="chain" id="PRO_5022778277" description="SLA1 homology domain-containing protein" evidence="2">
    <location>
        <begin position="31"/>
        <end position="437"/>
    </location>
</feature>
<dbReference type="GO" id="GO:0030674">
    <property type="term" value="F:protein-macromolecule adaptor activity"/>
    <property type="evidence" value="ECO:0007669"/>
    <property type="project" value="InterPro"/>
</dbReference>